<proteinExistence type="predicted"/>
<dbReference type="SUPFAM" id="SSF46785">
    <property type="entry name" value="Winged helix' DNA-binding domain"/>
    <property type="match status" value="2"/>
</dbReference>
<sequence length="254" mass="26044">MTQPDGAPVLDEVLAPAVHDLPGGLPAALEAVLMVADEPIPVVELATALAVPVDDVLTALHDLAAEYRGDDGGRPRGFELREAGGGWRVYSAPAHAEVVGRFVQGGQTARLTQAALETLAVIAYRQPVSRGQVSAVRGVNVDGVVRTLVARGLVAEVGQDPHTGAGLFGTTGYFLERMGFTSLDELPPLAPHLPDMDDLEGLDGLADLRGPARAAAVVPATVLSDGAADGGDDAPAPAPTPHDATQDTTDEGHA</sequence>
<dbReference type="InterPro" id="IPR036388">
    <property type="entry name" value="WH-like_DNA-bd_sf"/>
</dbReference>
<dbReference type="PANTHER" id="PTHR34298">
    <property type="entry name" value="SEGREGATION AND CONDENSATION PROTEIN B"/>
    <property type="match status" value="1"/>
</dbReference>
<dbReference type="InterPro" id="IPR036390">
    <property type="entry name" value="WH_DNA-bd_sf"/>
</dbReference>
<name>A0A4Y4DX06_CELCE</name>
<evidence type="ECO:0000313" key="6">
    <source>
        <dbReference type="EMBL" id="GED08334.1"/>
    </source>
</evidence>
<evidence type="ECO:0000256" key="4">
    <source>
        <dbReference type="ARBA" id="ARBA00023306"/>
    </source>
</evidence>
<feature type="region of interest" description="Disordered" evidence="5">
    <location>
        <begin position="224"/>
        <end position="254"/>
    </location>
</feature>
<evidence type="ECO:0008006" key="8">
    <source>
        <dbReference type="Google" id="ProtNLM"/>
    </source>
</evidence>
<dbReference type="Pfam" id="PF04079">
    <property type="entry name" value="SMC_ScpB"/>
    <property type="match status" value="1"/>
</dbReference>
<dbReference type="Proteomes" id="UP000316659">
    <property type="component" value="Unassembled WGS sequence"/>
</dbReference>
<dbReference type="GO" id="GO:0051304">
    <property type="term" value="P:chromosome separation"/>
    <property type="evidence" value="ECO:0007669"/>
    <property type="project" value="InterPro"/>
</dbReference>
<evidence type="ECO:0000313" key="7">
    <source>
        <dbReference type="Proteomes" id="UP000316659"/>
    </source>
</evidence>
<dbReference type="PANTHER" id="PTHR34298:SF2">
    <property type="entry name" value="SEGREGATION AND CONDENSATION PROTEIN B"/>
    <property type="match status" value="1"/>
</dbReference>
<keyword evidence="1" id="KW-0963">Cytoplasm</keyword>
<organism evidence="6 7">
    <name type="scientific">Cellulosimicrobium cellulans</name>
    <name type="common">Arthrobacter luteus</name>
    <dbReference type="NCBI Taxonomy" id="1710"/>
    <lineage>
        <taxon>Bacteria</taxon>
        <taxon>Bacillati</taxon>
        <taxon>Actinomycetota</taxon>
        <taxon>Actinomycetes</taxon>
        <taxon>Micrococcales</taxon>
        <taxon>Promicromonosporaceae</taxon>
        <taxon>Cellulosimicrobium</taxon>
    </lineage>
</organism>
<keyword evidence="2" id="KW-0132">Cell division</keyword>
<dbReference type="AlphaFoldDB" id="A0A4Y4DX06"/>
<dbReference type="GO" id="GO:0051301">
    <property type="term" value="P:cell division"/>
    <property type="evidence" value="ECO:0007669"/>
    <property type="project" value="UniProtKB-KW"/>
</dbReference>
<dbReference type="EMBL" id="BJNZ01000002">
    <property type="protein sequence ID" value="GED08334.1"/>
    <property type="molecule type" value="Genomic_DNA"/>
</dbReference>
<dbReference type="InterPro" id="IPR005234">
    <property type="entry name" value="ScpB_csome_segregation"/>
</dbReference>
<comment type="caution">
    <text evidence="6">The sequence shown here is derived from an EMBL/GenBank/DDBJ whole genome shotgun (WGS) entry which is preliminary data.</text>
</comment>
<keyword evidence="3" id="KW-0159">Chromosome partition</keyword>
<protein>
    <recommendedName>
        <fullName evidence="8">SMC-Scp complex subunit ScpB</fullName>
    </recommendedName>
</protein>
<dbReference type="Gene3D" id="1.10.10.10">
    <property type="entry name" value="Winged helix-like DNA-binding domain superfamily/Winged helix DNA-binding domain"/>
    <property type="match status" value="2"/>
</dbReference>
<reference evidence="6 7" key="1">
    <citation type="submission" date="2019-06" db="EMBL/GenBank/DDBJ databases">
        <title>Whole genome shotgun sequence of Cellulosimicrobium cellulans NBRC 15516.</title>
        <authorList>
            <person name="Hosoyama A."/>
            <person name="Uohara A."/>
            <person name="Ohji S."/>
            <person name="Ichikawa N."/>
        </authorList>
    </citation>
    <scope>NUCLEOTIDE SEQUENCE [LARGE SCALE GENOMIC DNA]</scope>
    <source>
        <strain evidence="6 7">NBRC 15516</strain>
    </source>
</reference>
<evidence type="ECO:0000256" key="2">
    <source>
        <dbReference type="ARBA" id="ARBA00022618"/>
    </source>
</evidence>
<gene>
    <name evidence="6" type="ORF">CCE02nite_03330</name>
</gene>
<keyword evidence="4" id="KW-0131">Cell cycle</keyword>
<evidence type="ECO:0000256" key="5">
    <source>
        <dbReference type="SAM" id="MobiDB-lite"/>
    </source>
</evidence>
<accession>A0A4Y4DX06</accession>
<evidence type="ECO:0000256" key="1">
    <source>
        <dbReference type="ARBA" id="ARBA00022490"/>
    </source>
</evidence>
<evidence type="ECO:0000256" key="3">
    <source>
        <dbReference type="ARBA" id="ARBA00022829"/>
    </source>
</evidence>